<proteinExistence type="predicted"/>
<evidence type="ECO:0000313" key="2">
    <source>
        <dbReference type="Proteomes" id="UP000799324"/>
    </source>
</evidence>
<protein>
    <submittedName>
        <fullName evidence="1">Uncharacterized protein</fullName>
    </submittedName>
</protein>
<evidence type="ECO:0000313" key="1">
    <source>
        <dbReference type="EMBL" id="KAF2657076.1"/>
    </source>
</evidence>
<name>A0A6A6TB79_9PLEO</name>
<reference evidence="1" key="1">
    <citation type="journal article" date="2020" name="Stud. Mycol.">
        <title>101 Dothideomycetes genomes: a test case for predicting lifestyles and emergence of pathogens.</title>
        <authorList>
            <person name="Haridas S."/>
            <person name="Albert R."/>
            <person name="Binder M."/>
            <person name="Bloem J."/>
            <person name="Labutti K."/>
            <person name="Salamov A."/>
            <person name="Andreopoulos B."/>
            <person name="Baker S."/>
            <person name="Barry K."/>
            <person name="Bills G."/>
            <person name="Bluhm B."/>
            <person name="Cannon C."/>
            <person name="Castanera R."/>
            <person name="Culley D."/>
            <person name="Daum C."/>
            <person name="Ezra D."/>
            <person name="Gonzalez J."/>
            <person name="Henrissat B."/>
            <person name="Kuo A."/>
            <person name="Liang C."/>
            <person name="Lipzen A."/>
            <person name="Lutzoni F."/>
            <person name="Magnuson J."/>
            <person name="Mondo S."/>
            <person name="Nolan M."/>
            <person name="Ohm R."/>
            <person name="Pangilinan J."/>
            <person name="Park H.-J."/>
            <person name="Ramirez L."/>
            <person name="Alfaro M."/>
            <person name="Sun H."/>
            <person name="Tritt A."/>
            <person name="Yoshinaga Y."/>
            <person name="Zwiers L.-H."/>
            <person name="Turgeon B."/>
            <person name="Goodwin S."/>
            <person name="Spatafora J."/>
            <person name="Crous P."/>
            <person name="Grigoriev I."/>
        </authorList>
    </citation>
    <scope>NUCLEOTIDE SEQUENCE</scope>
    <source>
        <strain evidence="1">CBS 122681</strain>
    </source>
</reference>
<accession>A0A6A6TB79</accession>
<dbReference type="Proteomes" id="UP000799324">
    <property type="component" value="Unassembled WGS sequence"/>
</dbReference>
<dbReference type="AlphaFoldDB" id="A0A6A6TB79"/>
<keyword evidence="2" id="KW-1185">Reference proteome</keyword>
<dbReference type="OrthoDB" id="191139at2759"/>
<organism evidence="1 2">
    <name type="scientific">Lophiostoma macrostomum CBS 122681</name>
    <dbReference type="NCBI Taxonomy" id="1314788"/>
    <lineage>
        <taxon>Eukaryota</taxon>
        <taxon>Fungi</taxon>
        <taxon>Dikarya</taxon>
        <taxon>Ascomycota</taxon>
        <taxon>Pezizomycotina</taxon>
        <taxon>Dothideomycetes</taxon>
        <taxon>Pleosporomycetidae</taxon>
        <taxon>Pleosporales</taxon>
        <taxon>Lophiostomataceae</taxon>
        <taxon>Lophiostoma</taxon>
    </lineage>
</organism>
<gene>
    <name evidence="1" type="ORF">K491DRAFT_349342</name>
</gene>
<dbReference type="EMBL" id="MU004329">
    <property type="protein sequence ID" value="KAF2657076.1"/>
    <property type="molecule type" value="Genomic_DNA"/>
</dbReference>
<sequence>MDWQWYQSDGADINPRNGDFENTGWGIADAFRGLHVSDRSVNQGGENYVAWMQHGQVWVDKDGQWEHRDVKGQPYTVQGKQYKYTEAYYQWAMNPEQGALNLVSPSHAVSWPSSELPLLRRASDVMYGTWHLVNSEGTDPAALKHYIVAGIVNEDSKAIIVRAYGDADVAEWPGRTMSAGSREAEALLGKCEEVGSGK</sequence>